<proteinExistence type="predicted"/>
<sequence>MRGVAGAFVAGLLVLTVALAGVQLWGFTKGGIGPGWVMLSAHVIAAVAALLLQLAADRVRRPVGGWYALGAMAVVLATLSYWWWS</sequence>
<accession>A0A223RZC6</accession>
<protein>
    <submittedName>
        <fullName evidence="2">Uncharacterized protein</fullName>
    </submittedName>
</protein>
<gene>
    <name evidence="2" type="ORF">CDG81_17430</name>
</gene>
<dbReference type="KEGG" id="aey:CDG81_17430"/>
<evidence type="ECO:0000256" key="1">
    <source>
        <dbReference type="SAM" id="Phobius"/>
    </source>
</evidence>
<keyword evidence="1" id="KW-0472">Membrane</keyword>
<keyword evidence="1" id="KW-0812">Transmembrane</keyword>
<evidence type="ECO:0000313" key="3">
    <source>
        <dbReference type="Proteomes" id="UP000215043"/>
    </source>
</evidence>
<dbReference type="EMBL" id="CP022752">
    <property type="protein sequence ID" value="ASU81221.1"/>
    <property type="molecule type" value="Genomic_DNA"/>
</dbReference>
<feature type="transmembrane region" description="Helical" evidence="1">
    <location>
        <begin position="36"/>
        <end position="54"/>
    </location>
</feature>
<dbReference type="Proteomes" id="UP000215043">
    <property type="component" value="Chromosome"/>
</dbReference>
<name>A0A223RZC6_9ACTN</name>
<reference evidence="2 3" key="1">
    <citation type="submission" date="2017-08" db="EMBL/GenBank/DDBJ databases">
        <title>The complete genome sequence of moderately halophilic actinomycete Actinopolyspora erythraea YIM 90600, the producer of novel erythromycin, novel actinopolysporins A-C and tubercidin.</title>
        <authorList>
            <person name="Yin M."/>
            <person name="Tang S."/>
        </authorList>
    </citation>
    <scope>NUCLEOTIDE SEQUENCE [LARGE SCALE GENOMIC DNA]</scope>
    <source>
        <strain evidence="2 3">YIM 90600</strain>
    </source>
</reference>
<keyword evidence="1" id="KW-1133">Transmembrane helix</keyword>
<feature type="transmembrane region" description="Helical" evidence="1">
    <location>
        <begin position="66"/>
        <end position="84"/>
    </location>
</feature>
<dbReference type="AlphaFoldDB" id="A0A223RZC6"/>
<evidence type="ECO:0000313" key="2">
    <source>
        <dbReference type="EMBL" id="ASU81221.1"/>
    </source>
</evidence>
<organism evidence="2 3">
    <name type="scientific">Actinopolyspora erythraea</name>
    <dbReference type="NCBI Taxonomy" id="414996"/>
    <lineage>
        <taxon>Bacteria</taxon>
        <taxon>Bacillati</taxon>
        <taxon>Actinomycetota</taxon>
        <taxon>Actinomycetes</taxon>
        <taxon>Actinopolysporales</taxon>
        <taxon>Actinopolysporaceae</taxon>
        <taxon>Actinopolyspora</taxon>
    </lineage>
</organism>